<dbReference type="InterPro" id="IPR036890">
    <property type="entry name" value="HATPase_C_sf"/>
</dbReference>
<dbReference type="PROSITE" id="PS50109">
    <property type="entry name" value="HIS_KIN"/>
    <property type="match status" value="1"/>
</dbReference>
<evidence type="ECO:0000256" key="2">
    <source>
        <dbReference type="ARBA" id="ARBA00012438"/>
    </source>
</evidence>
<evidence type="ECO:0000256" key="1">
    <source>
        <dbReference type="ARBA" id="ARBA00000085"/>
    </source>
</evidence>
<evidence type="ECO:0000259" key="4">
    <source>
        <dbReference type="PROSITE" id="PS50109"/>
    </source>
</evidence>
<comment type="caution">
    <text evidence="5">The sequence shown here is derived from an EMBL/GenBank/DDBJ whole genome shotgun (WGS) entry which is preliminary data.</text>
</comment>
<accession>A0A1F6Y4V7</accession>
<name>A0A1F6Y4V7_9BACT</name>
<dbReference type="AlphaFoldDB" id="A0A1F6Y4V7"/>
<dbReference type="PRINTS" id="PR00344">
    <property type="entry name" value="BCTRLSENSOR"/>
</dbReference>
<dbReference type="PANTHER" id="PTHR43547">
    <property type="entry name" value="TWO-COMPONENT HISTIDINE KINASE"/>
    <property type="match status" value="1"/>
</dbReference>
<dbReference type="InterPro" id="IPR004358">
    <property type="entry name" value="Sig_transdc_His_kin-like_C"/>
</dbReference>
<reference evidence="5 6" key="1">
    <citation type="journal article" date="2016" name="Nat. Commun.">
        <title>Thousands of microbial genomes shed light on interconnected biogeochemical processes in an aquifer system.</title>
        <authorList>
            <person name="Anantharaman K."/>
            <person name="Brown C.T."/>
            <person name="Hug L.A."/>
            <person name="Sharon I."/>
            <person name="Castelle C.J."/>
            <person name="Probst A.J."/>
            <person name="Thomas B.C."/>
            <person name="Singh A."/>
            <person name="Wilkins M.J."/>
            <person name="Karaoz U."/>
            <person name="Brodie E.L."/>
            <person name="Williams K.H."/>
            <person name="Hubbard S.S."/>
            <person name="Banfield J.F."/>
        </authorList>
    </citation>
    <scope>NUCLEOTIDE SEQUENCE [LARGE SCALE GENOMIC DNA]</scope>
</reference>
<dbReference type="InterPro" id="IPR003594">
    <property type="entry name" value="HATPase_dom"/>
</dbReference>
<evidence type="ECO:0000256" key="3">
    <source>
        <dbReference type="ARBA" id="ARBA00022553"/>
    </source>
</evidence>
<sequence>MAVSDSGVGIKPEIMPTLFKEFARGEGAKTDVGGSGIGIYLAKEIIEKGHKGKIWAESEGASKGSTFTFELPLYSENKI</sequence>
<dbReference type="PANTHER" id="PTHR43547:SF2">
    <property type="entry name" value="HYBRID SIGNAL TRANSDUCTION HISTIDINE KINASE C"/>
    <property type="match status" value="1"/>
</dbReference>
<dbReference type="SUPFAM" id="SSF55874">
    <property type="entry name" value="ATPase domain of HSP90 chaperone/DNA topoisomerase II/histidine kinase"/>
    <property type="match status" value="1"/>
</dbReference>
<dbReference type="EMBL" id="MFVL01000019">
    <property type="protein sequence ID" value="OGJ01430.1"/>
    <property type="molecule type" value="Genomic_DNA"/>
</dbReference>
<comment type="catalytic activity">
    <reaction evidence="1">
        <text>ATP + protein L-histidine = ADP + protein N-phospho-L-histidine.</text>
        <dbReference type="EC" id="2.7.13.3"/>
    </reaction>
</comment>
<dbReference type="InterPro" id="IPR005467">
    <property type="entry name" value="His_kinase_dom"/>
</dbReference>
<dbReference type="Gene3D" id="3.30.565.10">
    <property type="entry name" value="Histidine kinase-like ATPase, C-terminal domain"/>
    <property type="match status" value="1"/>
</dbReference>
<dbReference type="EC" id="2.7.13.3" evidence="2"/>
<feature type="domain" description="Histidine kinase" evidence="4">
    <location>
        <begin position="1"/>
        <end position="75"/>
    </location>
</feature>
<keyword evidence="3" id="KW-0597">Phosphoprotein</keyword>
<organism evidence="5 6">
    <name type="scientific">Candidatus Nomurabacteria bacterium RIFCSPLOWO2_02_FULL_40_67</name>
    <dbReference type="NCBI Taxonomy" id="1801787"/>
    <lineage>
        <taxon>Bacteria</taxon>
        <taxon>Candidatus Nomuraibacteriota</taxon>
    </lineage>
</organism>
<gene>
    <name evidence="5" type="ORF">A3I23_03680</name>
</gene>
<dbReference type="GO" id="GO:0000155">
    <property type="term" value="F:phosphorelay sensor kinase activity"/>
    <property type="evidence" value="ECO:0007669"/>
    <property type="project" value="TreeGrafter"/>
</dbReference>
<protein>
    <recommendedName>
        <fullName evidence="2">histidine kinase</fullName>
        <ecNumber evidence="2">2.7.13.3</ecNumber>
    </recommendedName>
</protein>
<evidence type="ECO:0000313" key="5">
    <source>
        <dbReference type="EMBL" id="OGJ01430.1"/>
    </source>
</evidence>
<proteinExistence type="predicted"/>
<dbReference type="Pfam" id="PF02518">
    <property type="entry name" value="HATPase_c"/>
    <property type="match status" value="1"/>
</dbReference>
<dbReference type="Proteomes" id="UP000177693">
    <property type="component" value="Unassembled WGS sequence"/>
</dbReference>
<evidence type="ECO:0000313" key="6">
    <source>
        <dbReference type="Proteomes" id="UP000177693"/>
    </source>
</evidence>